<sequence>MISIILYPEEIKRIFTDDIAEMCFTLTTRNKKIF</sequence>
<evidence type="ECO:0000313" key="1">
    <source>
        <dbReference type="EMBL" id="SFQ39803.1"/>
    </source>
</evidence>
<name>A0A1I5Y6K5_9FIRM</name>
<proteinExistence type="predicted"/>
<gene>
    <name evidence="1" type="ORF">SAMN05444406_1385</name>
</gene>
<dbReference type="AlphaFoldDB" id="A0A1I5Y6K5"/>
<protein>
    <submittedName>
        <fullName evidence="1">Uncharacterized protein</fullName>
    </submittedName>
</protein>
<evidence type="ECO:0000313" key="2">
    <source>
        <dbReference type="Proteomes" id="UP000198577"/>
    </source>
</evidence>
<dbReference type="EMBL" id="FOXR01000038">
    <property type="protein sequence ID" value="SFQ39803.1"/>
    <property type="molecule type" value="Genomic_DNA"/>
</dbReference>
<dbReference type="STRING" id="937334.SAMN05444406_1385"/>
<organism evidence="1 2">
    <name type="scientific">Caldicoprobacter faecalis</name>
    <dbReference type="NCBI Taxonomy" id="937334"/>
    <lineage>
        <taxon>Bacteria</taxon>
        <taxon>Bacillati</taxon>
        <taxon>Bacillota</taxon>
        <taxon>Clostridia</taxon>
        <taxon>Caldicoprobacterales</taxon>
        <taxon>Caldicoprobacteraceae</taxon>
        <taxon>Caldicoprobacter</taxon>
    </lineage>
</organism>
<dbReference type="Proteomes" id="UP000198577">
    <property type="component" value="Unassembled WGS sequence"/>
</dbReference>
<keyword evidence="2" id="KW-1185">Reference proteome</keyword>
<reference evidence="1 2" key="1">
    <citation type="submission" date="2016-10" db="EMBL/GenBank/DDBJ databases">
        <authorList>
            <person name="de Groot N.N."/>
        </authorList>
    </citation>
    <scope>NUCLEOTIDE SEQUENCE [LARGE SCALE GENOMIC DNA]</scope>
    <source>
        <strain evidence="1 2">DSM 20678</strain>
    </source>
</reference>
<accession>A0A1I5Y6K5</accession>